<evidence type="ECO:0000256" key="3">
    <source>
        <dbReference type="ARBA" id="ARBA00022676"/>
    </source>
</evidence>
<keyword evidence="3" id="KW-0808">Transferase</keyword>
<keyword evidence="6" id="KW-1133">Transmembrane helix</keyword>
<dbReference type="Pfam" id="PF03016">
    <property type="entry name" value="Exostosin_GT47"/>
    <property type="match status" value="1"/>
</dbReference>
<evidence type="ECO:0000256" key="6">
    <source>
        <dbReference type="SAM" id="Phobius"/>
    </source>
</evidence>
<dbReference type="AlphaFoldDB" id="A0AAV3S297"/>
<evidence type="ECO:0000313" key="8">
    <source>
        <dbReference type="EMBL" id="GAA0187394.1"/>
    </source>
</evidence>
<dbReference type="GO" id="GO:0000139">
    <property type="term" value="C:Golgi membrane"/>
    <property type="evidence" value="ECO:0007669"/>
    <property type="project" value="UniProtKB-SubCell"/>
</dbReference>
<comment type="similarity">
    <text evidence="2">Belongs to the glycosyltransferase 47 family.</text>
</comment>
<keyword evidence="6" id="KW-0472">Membrane</keyword>
<dbReference type="InterPro" id="IPR004263">
    <property type="entry name" value="Exostosin"/>
</dbReference>
<proteinExistence type="inferred from homology"/>
<evidence type="ECO:0000313" key="9">
    <source>
        <dbReference type="Proteomes" id="UP001454036"/>
    </source>
</evidence>
<keyword evidence="5" id="KW-0333">Golgi apparatus</keyword>
<comment type="caution">
    <text evidence="8">The sequence shown here is derived from an EMBL/GenBank/DDBJ whole genome shotgun (WGS) entry which is preliminary data.</text>
</comment>
<keyword evidence="9" id="KW-1185">Reference proteome</keyword>
<evidence type="ECO:0000256" key="2">
    <source>
        <dbReference type="ARBA" id="ARBA00010271"/>
    </source>
</evidence>
<dbReference type="InterPro" id="IPR040911">
    <property type="entry name" value="Exostosin_GT47"/>
</dbReference>
<dbReference type="Proteomes" id="UP001454036">
    <property type="component" value="Unassembled WGS sequence"/>
</dbReference>
<reference evidence="8 9" key="1">
    <citation type="submission" date="2024-01" db="EMBL/GenBank/DDBJ databases">
        <title>The complete chloroplast genome sequence of Lithospermum erythrorhizon: insights into the phylogenetic relationship among Boraginaceae species and the maternal lineages of purple gromwells.</title>
        <authorList>
            <person name="Okada T."/>
            <person name="Watanabe K."/>
        </authorList>
    </citation>
    <scope>NUCLEOTIDE SEQUENCE [LARGE SCALE GENOMIC DNA]</scope>
</reference>
<dbReference type="PANTHER" id="PTHR11062:SF77">
    <property type="entry name" value="GLYCOSYLTRANSFERASE FAMILY EXOSTOSIN PROTEIN"/>
    <property type="match status" value="1"/>
</dbReference>
<evidence type="ECO:0000256" key="5">
    <source>
        <dbReference type="ARBA" id="ARBA00023034"/>
    </source>
</evidence>
<evidence type="ECO:0000256" key="4">
    <source>
        <dbReference type="ARBA" id="ARBA00022968"/>
    </source>
</evidence>
<dbReference type="EMBL" id="BAABME010014669">
    <property type="protein sequence ID" value="GAA0187394.1"/>
    <property type="molecule type" value="Genomic_DNA"/>
</dbReference>
<gene>
    <name evidence="8" type="ORF">LIER_34682</name>
</gene>
<evidence type="ECO:0000256" key="1">
    <source>
        <dbReference type="ARBA" id="ARBA00004323"/>
    </source>
</evidence>
<accession>A0AAV3S297</accession>
<organism evidence="8 9">
    <name type="scientific">Lithospermum erythrorhizon</name>
    <name type="common">Purple gromwell</name>
    <name type="synonym">Lithospermum officinale var. erythrorhizon</name>
    <dbReference type="NCBI Taxonomy" id="34254"/>
    <lineage>
        <taxon>Eukaryota</taxon>
        <taxon>Viridiplantae</taxon>
        <taxon>Streptophyta</taxon>
        <taxon>Embryophyta</taxon>
        <taxon>Tracheophyta</taxon>
        <taxon>Spermatophyta</taxon>
        <taxon>Magnoliopsida</taxon>
        <taxon>eudicotyledons</taxon>
        <taxon>Gunneridae</taxon>
        <taxon>Pentapetalae</taxon>
        <taxon>asterids</taxon>
        <taxon>lamiids</taxon>
        <taxon>Boraginales</taxon>
        <taxon>Boraginaceae</taxon>
        <taxon>Boraginoideae</taxon>
        <taxon>Lithospermeae</taxon>
        <taxon>Lithospermum</taxon>
    </lineage>
</organism>
<feature type="transmembrane region" description="Helical" evidence="6">
    <location>
        <begin position="20"/>
        <end position="41"/>
    </location>
</feature>
<feature type="domain" description="Exostosin GT47" evidence="7">
    <location>
        <begin position="347"/>
        <end position="456"/>
    </location>
</feature>
<dbReference type="GO" id="GO:0016757">
    <property type="term" value="F:glycosyltransferase activity"/>
    <property type="evidence" value="ECO:0007669"/>
    <property type="project" value="UniProtKB-KW"/>
</dbReference>
<name>A0AAV3S297_LITER</name>
<keyword evidence="6" id="KW-0812">Transmembrane</keyword>
<sequence length="463" mass="52689">MRIRDKFWKLSSFLNLRVLYVLSVVIAVLILVDLSVFRYGFYGLSLSPVYIGNMYGVVNNGYSSNGSALENANDDHGLVKDNVSGNEFNKAGFNREDEGNERNHEVLLLGKGVNGTSFAIEEDSQLHSNVKSEEGLGIGRKEYLTNVGNGDVSSSQFKDGDLNFQSRVQIKDLVEDYDEEIDEEPNTKSTGVEINNQTSHGSVQLVSSEFLPSNLEYVDTDSGTTVSYNMSSMSTIHQDIRDKEAKPESINLQSSPIKTADSYLTRTAVLKKQEKPISVSQMNSILIQNSAASIQVRRLRSSKCDRELEKARVEIINAPIVRDVSQVYASAFRNFSMFSRSYQLMEQLLKVYLYREGEKPIFHQPYMRGIYASEGWFMKLMEANKKFVVKDAKKAHLFYLPFSSKNLRSALNNISFSSQRDLQNHLDNYVRLIANKYPFWNRTMGTDHFLVACHDWVSFLYLW</sequence>
<keyword evidence="3" id="KW-0328">Glycosyltransferase</keyword>
<protein>
    <submittedName>
        <fullName evidence="8">Glycosyltransferase</fullName>
    </submittedName>
</protein>
<keyword evidence="4" id="KW-0735">Signal-anchor</keyword>
<comment type="subcellular location">
    <subcellularLocation>
        <location evidence="1">Golgi apparatus membrane</location>
        <topology evidence="1">Single-pass type II membrane protein</topology>
    </subcellularLocation>
</comment>
<dbReference type="PANTHER" id="PTHR11062">
    <property type="entry name" value="EXOSTOSIN HEPARAN SULFATE GLYCOSYLTRANSFERASE -RELATED"/>
    <property type="match status" value="1"/>
</dbReference>
<evidence type="ECO:0000259" key="7">
    <source>
        <dbReference type="Pfam" id="PF03016"/>
    </source>
</evidence>